<gene>
    <name evidence="2" type="ORF">GJR99_16545</name>
</gene>
<dbReference type="EMBL" id="WKJQ01000003">
    <property type="protein sequence ID" value="MRW98177.1"/>
    <property type="molecule type" value="Genomic_DNA"/>
</dbReference>
<dbReference type="RefSeq" id="WP_151114172.1">
    <property type="nucleotide sequence ID" value="NZ_WKJQ01000003.1"/>
</dbReference>
<dbReference type="OrthoDB" id="350387at2157"/>
<protein>
    <submittedName>
        <fullName evidence="2">Uncharacterized protein</fullName>
    </submittedName>
</protein>
<reference evidence="2 3" key="1">
    <citation type="submission" date="2019-11" db="EMBL/GenBank/DDBJ databases">
        <title>Whole genome sequence of Haloferax sp. MBLA0078.</title>
        <authorList>
            <person name="Seo M.-J."/>
            <person name="Cho E.-S."/>
        </authorList>
    </citation>
    <scope>NUCLEOTIDE SEQUENCE [LARGE SCALE GENOMIC DNA]</scope>
    <source>
        <strain evidence="2 3">MBLA0078</strain>
    </source>
</reference>
<accession>A0A6A8GB97</accession>
<evidence type="ECO:0000256" key="1">
    <source>
        <dbReference type="SAM" id="Phobius"/>
    </source>
</evidence>
<dbReference type="AlphaFoldDB" id="A0A6A8GB97"/>
<feature type="transmembrane region" description="Helical" evidence="1">
    <location>
        <begin position="197"/>
        <end position="214"/>
    </location>
</feature>
<name>A0A6A8GB97_9EURY</name>
<keyword evidence="3" id="KW-1185">Reference proteome</keyword>
<evidence type="ECO:0000313" key="3">
    <source>
        <dbReference type="Proteomes" id="UP000443423"/>
    </source>
</evidence>
<organism evidence="2 3">
    <name type="scientific">Haloferax marinum</name>
    <dbReference type="NCBI Taxonomy" id="2666143"/>
    <lineage>
        <taxon>Archaea</taxon>
        <taxon>Methanobacteriati</taxon>
        <taxon>Methanobacteriota</taxon>
        <taxon>Stenosarchaea group</taxon>
        <taxon>Halobacteria</taxon>
        <taxon>Halobacteriales</taxon>
        <taxon>Haloferacaceae</taxon>
        <taxon>Haloferax</taxon>
    </lineage>
</organism>
<proteinExistence type="predicted"/>
<evidence type="ECO:0000313" key="2">
    <source>
        <dbReference type="EMBL" id="MRW98177.1"/>
    </source>
</evidence>
<sequence length="226" mass="24346">MKKPNFRNHWQKRLLVVVVAAVVLLAGAGLATAAVSGSFETSYDGWDDESDTETRGHEIQVAGTVEVTGDAAVSPRIVVRGADQTVLDQESVQVFVDGERSIQFDRSVENSRVVYHADEIPSGTTLRVQYNSYYIGGAESGEVNVGAVEVFYDTPSGDSQRNTFTATNSLENRPESVISGLESELNTGGTLTTVQEALSYAGALFVLVIVFMIGKRAVSDDGDDWD</sequence>
<keyword evidence="1" id="KW-0812">Transmembrane</keyword>
<comment type="caution">
    <text evidence="2">The sequence shown here is derived from an EMBL/GenBank/DDBJ whole genome shotgun (WGS) entry which is preliminary data.</text>
</comment>
<keyword evidence="1" id="KW-0472">Membrane</keyword>
<keyword evidence="1" id="KW-1133">Transmembrane helix</keyword>
<dbReference type="Proteomes" id="UP000443423">
    <property type="component" value="Unassembled WGS sequence"/>
</dbReference>